<feature type="region of interest" description="Disordered" evidence="1">
    <location>
        <begin position="321"/>
        <end position="356"/>
    </location>
</feature>
<comment type="caution">
    <text evidence="2">The sequence shown here is derived from an EMBL/GenBank/DDBJ whole genome shotgun (WGS) entry which is preliminary data.</text>
</comment>
<protein>
    <submittedName>
        <fullName evidence="2">Uncharacterized protein</fullName>
    </submittedName>
</protein>
<feature type="compositionally biased region" description="Pro residues" evidence="1">
    <location>
        <begin position="277"/>
        <end position="288"/>
    </location>
</feature>
<name>A0A550C3Z6_9AGAR</name>
<feature type="compositionally biased region" description="Low complexity" evidence="1">
    <location>
        <begin position="56"/>
        <end position="69"/>
    </location>
</feature>
<proteinExistence type="predicted"/>
<feature type="compositionally biased region" description="Basic and acidic residues" evidence="1">
    <location>
        <begin position="629"/>
        <end position="649"/>
    </location>
</feature>
<keyword evidence="3" id="KW-1185">Reference proteome</keyword>
<feature type="compositionally biased region" description="Polar residues" evidence="1">
    <location>
        <begin position="201"/>
        <end position="212"/>
    </location>
</feature>
<feature type="compositionally biased region" description="Pro residues" evidence="1">
    <location>
        <begin position="235"/>
        <end position="245"/>
    </location>
</feature>
<sequence>MARADSPLLGLQDEPCPSHSSALDIDASDVVDALYNPSRYLAIQHANNTRRGGSGHSPASSISSISAVSTDIQGDPALPSSNLPRHGAPVSPSHLSSHERESAYNNRLVQRLSGESDARSTHKTSPRSAKTHSISPSISSIAPPSLSSHSPSPSVSSSIVTPRSRSSSFRNAVYVFGGDTGSDVVDATDSPAVSPSHKGKSSFSVLRNSTDSPMRPHVGVEDSTPRQSMDSDVLPSPPRAAPRSPPVRHSPGLPASPRPGGGSEARQALQSGGLNRPVPPPSFVPPPDVAAQRVSPARASRPPTLRTDAPVLHVDILSSSPALRRAESPAKLSTPTFASAPRTAFRRQFSKPAEQEPISRLTTLREHSYLGISREPTSSCYSVDPVDPSMMINRTQGKHFRPESLADDQESVLPVEVRPSPEPEVVPPPAEHIYYAAEPAPGVEGDYIDEIADSYFDSPMHSPAISRQSSLRSMARSAHRAGPGPSDSPKSFPSRWNDDDAPSPSASQSSHRLKSQTSQPEIGQPMSKSSSAVVRPTMRPRASTSKLVKPARPLLSRKPASAPIPDADDGEDFSRPSTSSSKARESPSSPASLPYSSFPMSPSIPPSPFSGTMSLPTRSPGPSTPSSFFEDHAERPKTRERSNTLDKFKSAIRTRKRSLIGGGAEGMKQSGDLPAPPKSAKEPASSQWYADDDDQKTWLSSLRKMGRNNKSSVWS</sequence>
<feature type="region of interest" description="Disordered" evidence="1">
    <location>
        <begin position="1"/>
        <end position="22"/>
    </location>
</feature>
<dbReference type="OrthoDB" id="2995566at2759"/>
<dbReference type="EMBL" id="VDMD01000027">
    <property type="protein sequence ID" value="TRM59527.1"/>
    <property type="molecule type" value="Genomic_DNA"/>
</dbReference>
<feature type="compositionally biased region" description="Low complexity" evidence="1">
    <location>
        <begin position="614"/>
        <end position="627"/>
    </location>
</feature>
<dbReference type="AlphaFoldDB" id="A0A550C3Z6"/>
<accession>A0A550C3Z6</accession>
<feature type="region of interest" description="Disordered" evidence="1">
    <location>
        <begin position="459"/>
        <end position="693"/>
    </location>
</feature>
<feature type="region of interest" description="Disordered" evidence="1">
    <location>
        <begin position="186"/>
        <end position="307"/>
    </location>
</feature>
<reference evidence="2 3" key="1">
    <citation type="journal article" date="2019" name="New Phytol.">
        <title>Comparative genomics reveals unique wood-decay strategies and fruiting body development in the Schizophyllaceae.</title>
        <authorList>
            <person name="Almasi E."/>
            <person name="Sahu N."/>
            <person name="Krizsan K."/>
            <person name="Balint B."/>
            <person name="Kovacs G.M."/>
            <person name="Kiss B."/>
            <person name="Cseklye J."/>
            <person name="Drula E."/>
            <person name="Henrissat B."/>
            <person name="Nagy I."/>
            <person name="Chovatia M."/>
            <person name="Adam C."/>
            <person name="LaButti K."/>
            <person name="Lipzen A."/>
            <person name="Riley R."/>
            <person name="Grigoriev I.V."/>
            <person name="Nagy L.G."/>
        </authorList>
    </citation>
    <scope>NUCLEOTIDE SEQUENCE [LARGE SCALE GENOMIC DNA]</scope>
    <source>
        <strain evidence="2 3">NL-1724</strain>
    </source>
</reference>
<organism evidence="2 3">
    <name type="scientific">Schizophyllum amplum</name>
    <dbReference type="NCBI Taxonomy" id="97359"/>
    <lineage>
        <taxon>Eukaryota</taxon>
        <taxon>Fungi</taxon>
        <taxon>Dikarya</taxon>
        <taxon>Basidiomycota</taxon>
        <taxon>Agaricomycotina</taxon>
        <taxon>Agaricomycetes</taxon>
        <taxon>Agaricomycetidae</taxon>
        <taxon>Agaricales</taxon>
        <taxon>Schizophyllaceae</taxon>
        <taxon>Schizophyllum</taxon>
    </lineage>
</organism>
<feature type="compositionally biased region" description="Low complexity" evidence="1">
    <location>
        <begin position="131"/>
        <end position="164"/>
    </location>
</feature>
<evidence type="ECO:0000313" key="3">
    <source>
        <dbReference type="Proteomes" id="UP000320762"/>
    </source>
</evidence>
<feature type="compositionally biased region" description="Low complexity" evidence="1">
    <location>
        <begin position="575"/>
        <end position="601"/>
    </location>
</feature>
<gene>
    <name evidence="2" type="ORF">BD626DRAFT_507428</name>
</gene>
<feature type="compositionally biased region" description="Polar residues" evidence="1">
    <location>
        <begin position="515"/>
        <end position="532"/>
    </location>
</feature>
<feature type="region of interest" description="Disordered" evidence="1">
    <location>
        <begin position="48"/>
        <end position="164"/>
    </location>
</feature>
<dbReference type="Proteomes" id="UP000320762">
    <property type="component" value="Unassembled WGS sequence"/>
</dbReference>
<evidence type="ECO:0000313" key="2">
    <source>
        <dbReference type="EMBL" id="TRM59527.1"/>
    </source>
</evidence>
<evidence type="ECO:0000256" key="1">
    <source>
        <dbReference type="SAM" id="MobiDB-lite"/>
    </source>
</evidence>